<dbReference type="EC" id="2.4.1.-" evidence="1"/>
<feature type="transmembrane region" description="Helical" evidence="1">
    <location>
        <begin position="399"/>
        <end position="417"/>
    </location>
</feature>
<feature type="transmembrane region" description="Helical" evidence="1">
    <location>
        <begin position="451"/>
        <end position="470"/>
    </location>
</feature>
<keyword evidence="5" id="KW-1185">Reference proteome</keyword>
<feature type="transmembrane region" description="Helical" evidence="1">
    <location>
        <begin position="258"/>
        <end position="275"/>
    </location>
</feature>
<protein>
    <recommendedName>
        <fullName evidence="1">Polyprenol-phosphate-mannose--protein mannosyltransferase</fullName>
        <ecNumber evidence="1">2.4.1.-</ecNumber>
    </recommendedName>
</protein>
<dbReference type="InterPro" id="IPR038731">
    <property type="entry name" value="RgtA/B/C-like"/>
</dbReference>
<accession>A0AAU0MF74</accession>
<evidence type="ECO:0000259" key="2">
    <source>
        <dbReference type="Pfam" id="PF13231"/>
    </source>
</evidence>
<feature type="transmembrane region" description="Helical" evidence="1">
    <location>
        <begin position="429"/>
        <end position="445"/>
    </location>
</feature>
<dbReference type="Proteomes" id="UP001329313">
    <property type="component" value="Chromosome"/>
</dbReference>
<comment type="subcellular location">
    <subcellularLocation>
        <location evidence="1">Cell membrane</location>
    </subcellularLocation>
</comment>
<keyword evidence="1" id="KW-0808">Transferase</keyword>
<keyword evidence="1" id="KW-1133">Transmembrane helix</keyword>
<dbReference type="Pfam" id="PF16192">
    <property type="entry name" value="PMT_4TMC"/>
    <property type="match status" value="1"/>
</dbReference>
<feature type="transmembrane region" description="Helical" evidence="1">
    <location>
        <begin position="187"/>
        <end position="205"/>
    </location>
</feature>
<dbReference type="GO" id="GO:0005886">
    <property type="term" value="C:plasma membrane"/>
    <property type="evidence" value="ECO:0007669"/>
    <property type="project" value="UniProtKB-SubCell"/>
</dbReference>
<keyword evidence="1" id="KW-0328">Glycosyltransferase</keyword>
<proteinExistence type="inferred from homology"/>
<evidence type="ECO:0000259" key="3">
    <source>
        <dbReference type="Pfam" id="PF16192"/>
    </source>
</evidence>
<comment type="similarity">
    <text evidence="1">Belongs to the glycosyltransferase 39 family.</text>
</comment>
<dbReference type="InterPro" id="IPR032421">
    <property type="entry name" value="PMT_4TMC"/>
</dbReference>
<evidence type="ECO:0000313" key="5">
    <source>
        <dbReference type="Proteomes" id="UP001329313"/>
    </source>
</evidence>
<feature type="transmembrane region" description="Helical" evidence="1">
    <location>
        <begin position="490"/>
        <end position="509"/>
    </location>
</feature>
<dbReference type="Pfam" id="PF13231">
    <property type="entry name" value="PMT_2"/>
    <property type="match status" value="1"/>
</dbReference>
<comment type="pathway">
    <text evidence="1">Protein modification; protein glycosylation.</text>
</comment>
<dbReference type="RefSeq" id="WP_330170122.1">
    <property type="nucleotide sequence ID" value="NZ_CP137080.1"/>
</dbReference>
<feature type="transmembrane region" description="Helical" evidence="1">
    <location>
        <begin position="135"/>
        <end position="156"/>
    </location>
</feature>
<keyword evidence="1" id="KW-1003">Cell membrane</keyword>
<feature type="domain" description="Protein O-mannosyl-transferase C-terminal four TM" evidence="3">
    <location>
        <begin position="333"/>
        <end position="528"/>
    </location>
</feature>
<sequence length="529" mass="57624">MVQPAPDALADDTAVPERRVTPVERVRERMRTRPRIGRLWRWLGPALVVLLAGVLRLWNLAHPHALVFDETYYAKDAWTLLHLGYEGSWPADPDAAFLAGDVFSFLPEGSFVVHPPLGKWLIALGLGAFGADSAWGWRIALALAGTATVLVVILIGRRLTGSTLWGCVAGFLLAIDGLGIVLGRVALLDGLLALLVALAFLFLLIDRDRMQTRIAWTAGARGAGGMPVSMGPVMWARPWLVAAGATLGAAAAVKWSGVYVLAAAGIYVVVSDALARRHAGIDGWASDAAVRQGPVSFLLLVPVAAATYLASWSGWLLTGGGWDRSSAENPLVALWNYHEAIYRFHVGLTVEHSYASPAWQWPLLLRPTSMFWEKVEQGTDGCDMSGGCVQAISSVPNPLIWYAGMAAIVFLAIRLAWPGGGRVRDWRAGFVLTGVAATYVPWLLYPERTIFQFYTVVMMPFVVLALMLALQRIAGRPDAAPERRAGGQGVVAVVLAVAVLLTVFWYPVWTATEVPYDFWRLHNWMISWI</sequence>
<feature type="transmembrane region" description="Helical" evidence="1">
    <location>
        <begin position="295"/>
        <end position="315"/>
    </location>
</feature>
<feature type="transmembrane region" description="Helical" evidence="1">
    <location>
        <begin position="39"/>
        <end position="58"/>
    </location>
</feature>
<dbReference type="PANTHER" id="PTHR10050:SF46">
    <property type="entry name" value="PROTEIN O-MANNOSYL-TRANSFERASE 2"/>
    <property type="match status" value="1"/>
</dbReference>
<evidence type="ECO:0000256" key="1">
    <source>
        <dbReference type="RuleBase" id="RU367007"/>
    </source>
</evidence>
<dbReference type="InterPro" id="IPR027005">
    <property type="entry name" value="PMT-like"/>
</dbReference>
<dbReference type="GO" id="GO:0004169">
    <property type="term" value="F:dolichyl-phosphate-mannose-protein mannosyltransferase activity"/>
    <property type="evidence" value="ECO:0007669"/>
    <property type="project" value="UniProtKB-UniRule"/>
</dbReference>
<dbReference type="KEGG" id="mliy:RYJ27_09745"/>
<reference evidence="4 5" key="1">
    <citation type="submission" date="2023-10" db="EMBL/GenBank/DDBJ databases">
        <title>Y20.</title>
        <authorList>
            <person name="Zhang G."/>
            <person name="Ding Y."/>
        </authorList>
    </citation>
    <scope>NUCLEOTIDE SEQUENCE [LARGE SCALE GENOMIC DNA]</scope>
    <source>
        <strain evidence="4 5">Y20</strain>
    </source>
</reference>
<keyword evidence="1" id="KW-0472">Membrane</keyword>
<gene>
    <name evidence="4" type="ORF">RYJ27_09745</name>
</gene>
<name>A0AAU0MF74_9MICO</name>
<keyword evidence="1" id="KW-0812">Transmembrane</keyword>
<comment type="function">
    <text evidence="1">Protein O-mannosyltransferase that catalyzes the transfer of a single mannose residue from a polyprenol phospho-mannosyl lipidic donor to the hydroxyl group of selected serine and threonine residues in acceptor proteins.</text>
</comment>
<dbReference type="PANTHER" id="PTHR10050">
    <property type="entry name" value="DOLICHYL-PHOSPHATE-MANNOSE--PROTEIN MANNOSYLTRANSFERASE"/>
    <property type="match status" value="1"/>
</dbReference>
<feature type="domain" description="Glycosyltransferase RgtA/B/C/D-like" evidence="2">
    <location>
        <begin position="114"/>
        <end position="226"/>
    </location>
</feature>
<evidence type="ECO:0000313" key="4">
    <source>
        <dbReference type="EMBL" id="WOQ68984.1"/>
    </source>
</evidence>
<dbReference type="AlphaFoldDB" id="A0AAU0MF74"/>
<feature type="transmembrane region" description="Helical" evidence="1">
    <location>
        <begin position="163"/>
        <end position="181"/>
    </location>
</feature>
<organism evidence="4 5">
    <name type="scientific">Microbacterium limosum</name>
    <dbReference type="NCBI Taxonomy" id="3079935"/>
    <lineage>
        <taxon>Bacteria</taxon>
        <taxon>Bacillati</taxon>
        <taxon>Actinomycetota</taxon>
        <taxon>Actinomycetes</taxon>
        <taxon>Micrococcales</taxon>
        <taxon>Microbacteriaceae</taxon>
        <taxon>Microbacterium</taxon>
    </lineage>
</organism>
<dbReference type="EMBL" id="CP137080">
    <property type="protein sequence ID" value="WOQ68984.1"/>
    <property type="molecule type" value="Genomic_DNA"/>
</dbReference>